<protein>
    <submittedName>
        <fullName evidence="1">Uncharacterized protein</fullName>
    </submittedName>
</protein>
<proteinExistence type="predicted"/>
<dbReference type="RefSeq" id="WP_349064681.1">
    <property type="nucleotide sequence ID" value="NZ_JBBMFP010000030.1"/>
</dbReference>
<comment type="caution">
    <text evidence="1">The sequence shown here is derived from an EMBL/GenBank/DDBJ whole genome shotgun (WGS) entry which is preliminary data.</text>
</comment>
<keyword evidence="2" id="KW-1185">Reference proteome</keyword>
<sequence length="218" mass="25372">MAFDEQLFNENFNFAFRAMVANNFLVATEAFEEFWRRNSIFLRNAEELYGRILYYAVNEQFKKAATKSASSYLVNDLQLTKYKNKVVLLNTNDYTTSICRTEKPGKLPSKAKYKMELAQGNRNEYGQMNLEFVEEEAVVGEMKKYAVIGYRYFKGKLLHLNILVPDCDFNKSLHSQDLLDIVKECKQYVPEELIYEQVTDLKDDLVVKLKENISGDGK</sequence>
<name>A0ABV1DV89_9FIRM</name>
<accession>A0ABV1DV89</accession>
<reference evidence="1 2" key="1">
    <citation type="submission" date="2024-03" db="EMBL/GenBank/DDBJ databases">
        <title>Human intestinal bacterial collection.</title>
        <authorList>
            <person name="Pauvert C."/>
            <person name="Hitch T.C.A."/>
            <person name="Clavel T."/>
        </authorList>
    </citation>
    <scope>NUCLEOTIDE SEQUENCE [LARGE SCALE GENOMIC DNA]</scope>
    <source>
        <strain evidence="1 2">CLA-SR-H028</strain>
    </source>
</reference>
<evidence type="ECO:0000313" key="2">
    <source>
        <dbReference type="Proteomes" id="UP001457898"/>
    </source>
</evidence>
<dbReference type="Proteomes" id="UP001457898">
    <property type="component" value="Unassembled WGS sequence"/>
</dbReference>
<gene>
    <name evidence="1" type="ORF">WMO65_23190</name>
</gene>
<evidence type="ECO:0000313" key="1">
    <source>
        <dbReference type="EMBL" id="MEQ2433905.1"/>
    </source>
</evidence>
<dbReference type="EMBL" id="JBBMFP010000030">
    <property type="protein sequence ID" value="MEQ2433905.1"/>
    <property type="molecule type" value="Genomic_DNA"/>
</dbReference>
<organism evidence="1 2">
    <name type="scientific">Blautia caccae</name>
    <dbReference type="NCBI Taxonomy" id="3133175"/>
    <lineage>
        <taxon>Bacteria</taxon>
        <taxon>Bacillati</taxon>
        <taxon>Bacillota</taxon>
        <taxon>Clostridia</taxon>
        <taxon>Lachnospirales</taxon>
        <taxon>Lachnospiraceae</taxon>
        <taxon>Blautia</taxon>
    </lineage>
</organism>